<dbReference type="EMBL" id="QGKX02002183">
    <property type="protein sequence ID" value="KAF3485444.1"/>
    <property type="molecule type" value="Genomic_DNA"/>
</dbReference>
<accession>A0A8S9MYA9</accession>
<reference evidence="2" key="1">
    <citation type="submission" date="2019-12" db="EMBL/GenBank/DDBJ databases">
        <title>Genome sequencing and annotation of Brassica cretica.</title>
        <authorList>
            <person name="Studholme D.J."/>
            <person name="Sarris P."/>
        </authorList>
    </citation>
    <scope>NUCLEOTIDE SEQUENCE</scope>
    <source>
        <strain evidence="2">PFS-109/04</strain>
        <tissue evidence="2">Leaf</tissue>
    </source>
</reference>
<organism evidence="2 3">
    <name type="scientific">Brassica cretica</name>
    <name type="common">Mustard</name>
    <dbReference type="NCBI Taxonomy" id="69181"/>
    <lineage>
        <taxon>Eukaryota</taxon>
        <taxon>Viridiplantae</taxon>
        <taxon>Streptophyta</taxon>
        <taxon>Embryophyta</taxon>
        <taxon>Tracheophyta</taxon>
        <taxon>Spermatophyta</taxon>
        <taxon>Magnoliopsida</taxon>
        <taxon>eudicotyledons</taxon>
        <taxon>Gunneridae</taxon>
        <taxon>Pentapetalae</taxon>
        <taxon>rosids</taxon>
        <taxon>malvids</taxon>
        <taxon>Brassicales</taxon>
        <taxon>Brassicaceae</taxon>
        <taxon>Brassiceae</taxon>
        <taxon>Brassica</taxon>
    </lineage>
</organism>
<proteinExistence type="predicted"/>
<feature type="compositionally biased region" description="Basic residues" evidence="1">
    <location>
        <begin position="144"/>
        <end position="161"/>
    </location>
</feature>
<feature type="compositionally biased region" description="Basic and acidic residues" evidence="1">
    <location>
        <begin position="130"/>
        <end position="143"/>
    </location>
</feature>
<sequence length="244" mass="27308">MFENSDYASLFRVKESTTVESEPVVEPVEEPDYASLFRVKESTTVESEPVVEPVEDPVEDGYQLEEGEIKGEEVEELGQGAMVSQNEVHFQEEEESLWLTKHSKNFRRALRQHKLWESSGAVGKPPKSARLLDRVEVGQEQKSKAKSRPRKRSRSRARARARALSSPLEDIVGVAVAKSRSDLGVKVQDYASLFRVKESTTVESEPVVEPVEEPVEDSYQLEEGEIKGEEVEELGQGAMSAETA</sequence>
<name>A0A8S9MYA9_BRACR</name>
<comment type="caution">
    <text evidence="2">The sequence shown here is derived from an EMBL/GenBank/DDBJ whole genome shotgun (WGS) entry which is preliminary data.</text>
</comment>
<protein>
    <submittedName>
        <fullName evidence="2">Uncharacterized protein</fullName>
    </submittedName>
</protein>
<dbReference type="AlphaFoldDB" id="A0A8S9MYA9"/>
<evidence type="ECO:0000313" key="2">
    <source>
        <dbReference type="EMBL" id="KAF3485444.1"/>
    </source>
</evidence>
<evidence type="ECO:0000313" key="3">
    <source>
        <dbReference type="Proteomes" id="UP000712600"/>
    </source>
</evidence>
<evidence type="ECO:0000256" key="1">
    <source>
        <dbReference type="SAM" id="MobiDB-lite"/>
    </source>
</evidence>
<dbReference type="Proteomes" id="UP000712600">
    <property type="component" value="Unassembled WGS sequence"/>
</dbReference>
<gene>
    <name evidence="2" type="ORF">F2Q69_00053043</name>
</gene>
<feature type="region of interest" description="Disordered" evidence="1">
    <location>
        <begin position="117"/>
        <end position="162"/>
    </location>
</feature>